<keyword evidence="2" id="KW-1185">Reference proteome</keyword>
<gene>
    <name evidence="1" type="ORF">D7Z54_33915</name>
</gene>
<dbReference type="OrthoDB" id="2665787at2"/>
<dbReference type="AlphaFoldDB" id="A0A428MSI7"/>
<organism evidence="1 2">
    <name type="scientific">Salibacterium salarium</name>
    <dbReference type="NCBI Taxonomy" id="284579"/>
    <lineage>
        <taxon>Bacteria</taxon>
        <taxon>Bacillati</taxon>
        <taxon>Bacillota</taxon>
        <taxon>Bacilli</taxon>
        <taxon>Bacillales</taxon>
        <taxon>Bacillaceae</taxon>
    </lineage>
</organism>
<name>A0A428MSI7_9BACI</name>
<dbReference type="RefSeq" id="WP_125563469.1">
    <property type="nucleotide sequence ID" value="NZ_RBVX01000117.1"/>
</dbReference>
<evidence type="ECO:0000313" key="2">
    <source>
        <dbReference type="Proteomes" id="UP000275076"/>
    </source>
</evidence>
<dbReference type="EMBL" id="RBVX01000117">
    <property type="protein sequence ID" value="RSL28923.1"/>
    <property type="molecule type" value="Genomic_DNA"/>
</dbReference>
<dbReference type="InterPro" id="IPR015053">
    <property type="entry name" value="DUF1871"/>
</dbReference>
<sequence>MSLTFKVGIIINKFIIVKEVINDWDPLGLLDMGEPDDEYVPEIRDVVHLLSNIKSVDELAVEIHKVFVKWFGEDLTDSIEYTIEKCYPVALKIWNKLS</sequence>
<dbReference type="Proteomes" id="UP000275076">
    <property type="component" value="Unassembled WGS sequence"/>
</dbReference>
<dbReference type="Gene3D" id="1.10.340.20">
    <property type="entry name" value="Apc36109-like domain"/>
    <property type="match status" value="1"/>
</dbReference>
<proteinExistence type="predicted"/>
<dbReference type="Pfam" id="PF08958">
    <property type="entry name" value="DUF1871"/>
    <property type="match status" value="1"/>
</dbReference>
<dbReference type="InterPro" id="IPR023162">
    <property type="entry name" value="Apc36109-like_dom_sf"/>
</dbReference>
<reference evidence="1 2" key="1">
    <citation type="submission" date="2018-10" db="EMBL/GenBank/DDBJ databases">
        <title>Draft genome sequence of Bacillus salarius IM0101, isolated from a hypersaline soil in Inner Mongolia, China.</title>
        <authorList>
            <person name="Yamprayoonswat W."/>
            <person name="Boonvisut S."/>
            <person name="Jumpathong W."/>
            <person name="Sittihan S."/>
            <person name="Ruangsuj P."/>
            <person name="Wanthongcharoen S."/>
            <person name="Thongpramul N."/>
            <person name="Pimmason S."/>
            <person name="Yu B."/>
            <person name="Yasawong M."/>
        </authorList>
    </citation>
    <scope>NUCLEOTIDE SEQUENCE [LARGE SCALE GENOMIC DNA]</scope>
    <source>
        <strain evidence="1 2">IM0101</strain>
    </source>
</reference>
<evidence type="ECO:0000313" key="1">
    <source>
        <dbReference type="EMBL" id="RSL28923.1"/>
    </source>
</evidence>
<accession>A0A428MSI7</accession>
<dbReference type="SUPFAM" id="SSF116922">
    <property type="entry name" value="YugE-like"/>
    <property type="match status" value="1"/>
</dbReference>
<protein>
    <submittedName>
        <fullName evidence="1">DUF1871 family protein</fullName>
    </submittedName>
</protein>
<comment type="caution">
    <text evidence="1">The sequence shown here is derived from an EMBL/GenBank/DDBJ whole genome shotgun (WGS) entry which is preliminary data.</text>
</comment>